<feature type="domain" description="HTH lysR-type" evidence="5">
    <location>
        <begin position="9"/>
        <end position="66"/>
    </location>
</feature>
<dbReference type="PANTHER" id="PTHR30118:SF15">
    <property type="entry name" value="TRANSCRIPTIONAL REGULATORY PROTEIN"/>
    <property type="match status" value="1"/>
</dbReference>
<dbReference type="InterPro" id="IPR005119">
    <property type="entry name" value="LysR_subst-bd"/>
</dbReference>
<dbReference type="SUPFAM" id="SSF53850">
    <property type="entry name" value="Periplasmic binding protein-like II"/>
    <property type="match status" value="1"/>
</dbReference>
<evidence type="ECO:0000256" key="3">
    <source>
        <dbReference type="ARBA" id="ARBA00023125"/>
    </source>
</evidence>
<comment type="similarity">
    <text evidence="1">Belongs to the LysR transcriptional regulatory family.</text>
</comment>
<keyword evidence="4" id="KW-0804">Transcription</keyword>
<proteinExistence type="inferred from homology"/>
<evidence type="ECO:0000313" key="6">
    <source>
        <dbReference type="EMBL" id="MCY1073492.1"/>
    </source>
</evidence>
<keyword evidence="7" id="KW-1185">Reference proteome</keyword>
<organism evidence="6 7">
    <name type="scientific">Archangium lansingense</name>
    <dbReference type="NCBI Taxonomy" id="2995310"/>
    <lineage>
        <taxon>Bacteria</taxon>
        <taxon>Pseudomonadati</taxon>
        <taxon>Myxococcota</taxon>
        <taxon>Myxococcia</taxon>
        <taxon>Myxococcales</taxon>
        <taxon>Cystobacterineae</taxon>
        <taxon>Archangiaceae</taxon>
        <taxon>Archangium</taxon>
    </lineage>
</organism>
<dbReference type="PANTHER" id="PTHR30118">
    <property type="entry name" value="HTH-TYPE TRANSCRIPTIONAL REGULATOR LEUO-RELATED"/>
    <property type="match status" value="1"/>
</dbReference>
<dbReference type="InterPro" id="IPR050389">
    <property type="entry name" value="LysR-type_TF"/>
</dbReference>
<keyword evidence="2" id="KW-0805">Transcription regulation</keyword>
<gene>
    <name evidence="6" type="ORF">OV287_03265</name>
</gene>
<dbReference type="Proteomes" id="UP001207654">
    <property type="component" value="Unassembled WGS sequence"/>
</dbReference>
<evidence type="ECO:0000256" key="4">
    <source>
        <dbReference type="ARBA" id="ARBA00023163"/>
    </source>
</evidence>
<evidence type="ECO:0000256" key="1">
    <source>
        <dbReference type="ARBA" id="ARBA00009437"/>
    </source>
</evidence>
<dbReference type="InterPro" id="IPR036390">
    <property type="entry name" value="WH_DNA-bd_sf"/>
</dbReference>
<dbReference type="InterPro" id="IPR000847">
    <property type="entry name" value="LysR_HTH_N"/>
</dbReference>
<comment type="caution">
    <text evidence="6">The sequence shown here is derived from an EMBL/GenBank/DDBJ whole genome shotgun (WGS) entry which is preliminary data.</text>
</comment>
<evidence type="ECO:0000313" key="7">
    <source>
        <dbReference type="Proteomes" id="UP001207654"/>
    </source>
</evidence>
<keyword evidence="3" id="KW-0238">DNA-binding</keyword>
<dbReference type="Pfam" id="PF00126">
    <property type="entry name" value="HTH_1"/>
    <property type="match status" value="1"/>
</dbReference>
<dbReference type="PRINTS" id="PR00039">
    <property type="entry name" value="HTHLYSR"/>
</dbReference>
<accession>A0ABT3ZXQ3</accession>
<dbReference type="Pfam" id="PF03466">
    <property type="entry name" value="LysR_substrate"/>
    <property type="match status" value="1"/>
</dbReference>
<protein>
    <submittedName>
        <fullName evidence="6">LysR family transcriptional regulator</fullName>
    </submittedName>
</protein>
<reference evidence="6 7" key="1">
    <citation type="submission" date="2022-11" db="EMBL/GenBank/DDBJ databases">
        <title>Minimal conservation of predation-associated metabolite biosynthetic gene clusters underscores biosynthetic potential of Myxococcota including descriptions for ten novel species: Archangium lansinium sp. nov., Myxococcus landrumus sp. nov., Nannocystis bai.</title>
        <authorList>
            <person name="Ahearne A."/>
            <person name="Stevens C."/>
            <person name="Phillips K."/>
        </authorList>
    </citation>
    <scope>NUCLEOTIDE SEQUENCE [LARGE SCALE GENOMIC DNA]</scope>
    <source>
        <strain evidence="6 7">MIWBW</strain>
    </source>
</reference>
<dbReference type="EMBL" id="JAPNKA010000001">
    <property type="protein sequence ID" value="MCY1073492.1"/>
    <property type="molecule type" value="Genomic_DNA"/>
</dbReference>
<name>A0ABT3ZXQ3_9BACT</name>
<dbReference type="RefSeq" id="WP_267532496.1">
    <property type="nucleotide sequence ID" value="NZ_JAPNKA010000001.1"/>
</dbReference>
<evidence type="ECO:0000256" key="2">
    <source>
        <dbReference type="ARBA" id="ARBA00023015"/>
    </source>
</evidence>
<evidence type="ECO:0000259" key="5">
    <source>
        <dbReference type="PROSITE" id="PS50931"/>
    </source>
</evidence>
<dbReference type="Gene3D" id="1.10.10.10">
    <property type="entry name" value="Winged helix-like DNA-binding domain superfamily/Winged helix DNA-binding domain"/>
    <property type="match status" value="1"/>
</dbReference>
<sequence length="312" mass="33821">MHSIYEKDLDLNLLRVFVVVAEAGSVTEAASRLYLTQPAVSAALRRLTSAVGAPLFVRAGRGLALTTRGQRLFASAKPHLQALVEAAVSPAAFDTKTNERTVRLGLSDANETWLLPPLLRLLAEEAPRMRLIVVPVQFRTIAEALSSSAVDLAVTVADELPADTRRLTLYTGGFVCLFDPRHARPGKQLTLERYLAHEHVIVSYNGDLRGIVEDMHGVQRRVRVSVPTFHSIGALVEGSALLATVPAVVAREIISLRPNLRTAAVPLPLGGAPMELLWRSTVEDDEAIRFMRELVVRVAKTAEGPGKPGARG</sequence>
<dbReference type="SUPFAM" id="SSF46785">
    <property type="entry name" value="Winged helix' DNA-binding domain"/>
    <property type="match status" value="1"/>
</dbReference>
<dbReference type="Gene3D" id="3.40.190.10">
    <property type="entry name" value="Periplasmic binding protein-like II"/>
    <property type="match status" value="2"/>
</dbReference>
<dbReference type="PROSITE" id="PS50931">
    <property type="entry name" value="HTH_LYSR"/>
    <property type="match status" value="1"/>
</dbReference>
<dbReference type="InterPro" id="IPR036388">
    <property type="entry name" value="WH-like_DNA-bd_sf"/>
</dbReference>